<feature type="transmembrane region" description="Helical" evidence="1">
    <location>
        <begin position="12"/>
        <end position="33"/>
    </location>
</feature>
<name>A0A3N6P9F7_9CYAN</name>
<sequence>MNKSPVFMLKNRIVRLVLSTILSIKICLIIGYFTPRNWYDNSCDMTLLNKGISIYIYNTGIHTDILVPVRTKNWNLQQHFNLKLIANPSVSINYLAFGLGDRAYFLETYTGTSLPIMTIFKAMFLPTPSAIRVLAYRNIPQQYEIKCAIITQTNYRRLMEFINNSFQLDTQGNKINLLVDSNYGGGFYAGKNSYSILRACNDWTAEGMKLAGVKTPLWSGLSSSIMYHINSGCNC</sequence>
<proteinExistence type="predicted"/>
<dbReference type="OrthoDB" id="211174at2"/>
<dbReference type="AlphaFoldDB" id="A0A3N6P9F7"/>
<comment type="caution">
    <text evidence="2">The sequence shown here is derived from an EMBL/GenBank/DDBJ whole genome shotgun (WGS) entry which is preliminary data.</text>
</comment>
<dbReference type="EMBL" id="RCBY01000112">
    <property type="protein sequence ID" value="RQH37001.1"/>
    <property type="molecule type" value="Genomic_DNA"/>
</dbReference>
<protein>
    <submittedName>
        <fullName evidence="2">DUF2459 domain-containing protein</fullName>
    </submittedName>
</protein>
<keyword evidence="3" id="KW-1185">Reference proteome</keyword>
<dbReference type="RefSeq" id="WP_124142664.1">
    <property type="nucleotide sequence ID" value="NZ_CAWOKI010000223.1"/>
</dbReference>
<dbReference type="InterPro" id="IPR011727">
    <property type="entry name" value="CHP02117"/>
</dbReference>
<dbReference type="Proteomes" id="UP000269154">
    <property type="component" value="Unassembled WGS sequence"/>
</dbReference>
<keyword evidence="1" id="KW-0472">Membrane</keyword>
<gene>
    <name evidence="2" type="ORF">D5R40_18695</name>
</gene>
<evidence type="ECO:0000313" key="3">
    <source>
        <dbReference type="Proteomes" id="UP000269154"/>
    </source>
</evidence>
<evidence type="ECO:0000256" key="1">
    <source>
        <dbReference type="SAM" id="Phobius"/>
    </source>
</evidence>
<keyword evidence="1" id="KW-0812">Transmembrane</keyword>
<reference evidence="2 3" key="1">
    <citation type="journal article" date="2018" name="ACS Chem. Biol.">
        <title>Ketoreductase domain dysfunction expands chemodiversity: malyngamide biosynthesis in the cyanobacterium Okeania hirsuta.</title>
        <authorList>
            <person name="Moss N.A."/>
            <person name="Leao T."/>
            <person name="Rankin M."/>
            <person name="McCullough T.M."/>
            <person name="Qu P."/>
            <person name="Korobeynikov A."/>
            <person name="Smith J.L."/>
            <person name="Gerwick L."/>
            <person name="Gerwick W.H."/>
        </authorList>
    </citation>
    <scope>NUCLEOTIDE SEQUENCE [LARGE SCALE GENOMIC DNA]</scope>
    <source>
        <strain evidence="2 3">PAB10Feb10-1</strain>
    </source>
</reference>
<evidence type="ECO:0000313" key="2">
    <source>
        <dbReference type="EMBL" id="RQH37001.1"/>
    </source>
</evidence>
<keyword evidence="1" id="KW-1133">Transmembrane helix</keyword>
<accession>A0A3N6P9F7</accession>
<organism evidence="2 3">
    <name type="scientific">Okeania hirsuta</name>
    <dbReference type="NCBI Taxonomy" id="1458930"/>
    <lineage>
        <taxon>Bacteria</taxon>
        <taxon>Bacillati</taxon>
        <taxon>Cyanobacteriota</taxon>
        <taxon>Cyanophyceae</taxon>
        <taxon>Oscillatoriophycideae</taxon>
        <taxon>Oscillatoriales</taxon>
        <taxon>Microcoleaceae</taxon>
        <taxon>Okeania</taxon>
    </lineage>
</organism>
<dbReference type="Pfam" id="PF09601">
    <property type="entry name" value="DUF2459"/>
    <property type="match status" value="1"/>
</dbReference>